<keyword evidence="2" id="KW-1185">Reference proteome</keyword>
<reference evidence="1 2" key="1">
    <citation type="submission" date="2020-08" db="EMBL/GenBank/DDBJ databases">
        <title>Genomic Encyclopedia of Type Strains, Phase III (KMG-III): the genomes of soil and plant-associated and newly described type strains.</title>
        <authorList>
            <person name="Whitman W."/>
        </authorList>
    </citation>
    <scope>NUCLEOTIDE SEQUENCE [LARGE SCALE GENOMIC DNA]</scope>
    <source>
        <strain evidence="1 2">CECT 3265</strain>
    </source>
</reference>
<dbReference type="AlphaFoldDB" id="A0A7W7PHA0"/>
<comment type="caution">
    <text evidence="1">The sequence shown here is derived from an EMBL/GenBank/DDBJ whole genome shotgun (WGS) entry which is preliminary data.</text>
</comment>
<evidence type="ECO:0000313" key="2">
    <source>
        <dbReference type="Proteomes" id="UP000556436"/>
    </source>
</evidence>
<dbReference type="Proteomes" id="UP000556436">
    <property type="component" value="Unassembled WGS sequence"/>
</dbReference>
<gene>
    <name evidence="1" type="ORF">FHS38_005113</name>
</gene>
<name>A0A7W7PHA0_STRNE</name>
<evidence type="ECO:0000313" key="1">
    <source>
        <dbReference type="EMBL" id="MBB4889038.1"/>
    </source>
</evidence>
<accession>A0A7W7PHA0</accession>
<dbReference type="EMBL" id="JACHJG010000011">
    <property type="protein sequence ID" value="MBB4889038.1"/>
    <property type="molecule type" value="Genomic_DNA"/>
</dbReference>
<sequence>MTREPATRSMSGQAVSTFFTFTLLRAIASSGP</sequence>
<proteinExistence type="predicted"/>
<organism evidence="1 2">
    <name type="scientific">Streptomyces netropsis</name>
    <name type="common">Streptoverticillium netropsis</name>
    <dbReference type="NCBI Taxonomy" id="55404"/>
    <lineage>
        <taxon>Bacteria</taxon>
        <taxon>Bacillati</taxon>
        <taxon>Actinomycetota</taxon>
        <taxon>Actinomycetes</taxon>
        <taxon>Kitasatosporales</taxon>
        <taxon>Streptomycetaceae</taxon>
        <taxon>Streptomyces</taxon>
    </lineage>
</organism>
<protein>
    <submittedName>
        <fullName evidence="1">Uncharacterized protein</fullName>
    </submittedName>
</protein>